<keyword evidence="3" id="KW-1185">Reference proteome</keyword>
<dbReference type="RefSeq" id="WP_322607723.1">
    <property type="nucleotide sequence ID" value="NZ_JARVCO010000006.1"/>
</dbReference>
<dbReference type="SUPFAM" id="SSF48371">
    <property type="entry name" value="ARM repeat"/>
    <property type="match status" value="1"/>
</dbReference>
<evidence type="ECO:0000313" key="3">
    <source>
        <dbReference type="Proteomes" id="UP001290861"/>
    </source>
</evidence>
<proteinExistence type="predicted"/>
<keyword evidence="1" id="KW-0732">Signal</keyword>
<organism evidence="2 3">
    <name type="scientific">Pontiella agarivorans</name>
    <dbReference type="NCBI Taxonomy" id="3038953"/>
    <lineage>
        <taxon>Bacteria</taxon>
        <taxon>Pseudomonadati</taxon>
        <taxon>Kiritimatiellota</taxon>
        <taxon>Kiritimatiellia</taxon>
        <taxon>Kiritimatiellales</taxon>
        <taxon>Pontiellaceae</taxon>
        <taxon>Pontiella</taxon>
    </lineage>
</organism>
<accession>A0ABU5MUN2</accession>
<dbReference type="Proteomes" id="UP001290861">
    <property type="component" value="Unassembled WGS sequence"/>
</dbReference>
<feature type="signal peptide" evidence="1">
    <location>
        <begin position="1"/>
        <end position="23"/>
    </location>
</feature>
<evidence type="ECO:0000313" key="2">
    <source>
        <dbReference type="EMBL" id="MDZ8117923.1"/>
    </source>
</evidence>
<comment type="caution">
    <text evidence="2">The sequence shown here is derived from an EMBL/GenBank/DDBJ whole genome shotgun (WGS) entry which is preliminary data.</text>
</comment>
<protein>
    <submittedName>
        <fullName evidence="2">HEAT repeat domain-containing protein</fullName>
    </submittedName>
</protein>
<dbReference type="InterPro" id="IPR016024">
    <property type="entry name" value="ARM-type_fold"/>
</dbReference>
<gene>
    <name evidence="2" type="ORF">P9H32_04725</name>
</gene>
<dbReference type="Pfam" id="PF13646">
    <property type="entry name" value="HEAT_2"/>
    <property type="match status" value="1"/>
</dbReference>
<dbReference type="InterPro" id="IPR011989">
    <property type="entry name" value="ARM-like"/>
</dbReference>
<name>A0ABU5MUN2_9BACT</name>
<reference evidence="2 3" key="1">
    <citation type="journal article" date="2024" name="Appl. Environ. Microbiol.">
        <title>Pontiella agarivorans sp. nov., a novel marine anaerobic bacterium capable of degrading macroalgal polysaccharides and fixing nitrogen.</title>
        <authorList>
            <person name="Liu N."/>
            <person name="Kivenson V."/>
            <person name="Peng X."/>
            <person name="Cui Z."/>
            <person name="Lankiewicz T.S."/>
            <person name="Gosselin K.M."/>
            <person name="English C.J."/>
            <person name="Blair E.M."/>
            <person name="O'Malley M.A."/>
            <person name="Valentine D.L."/>
        </authorList>
    </citation>
    <scope>NUCLEOTIDE SEQUENCE [LARGE SCALE GENOMIC DNA]</scope>
    <source>
        <strain evidence="2 3">NLcol2</strain>
    </source>
</reference>
<sequence length="312" mass="34297">MNNRLAAICLTAPLLISLCSAHAQPVPAATTNAVTKPHKLSIQGALTFGPTPMKMHALSTITQHRIKGAVDETYLPGFKACAEDTSPAVRSLAAKMLGEYYIQNQPAPNPEALQTLEKLASDPSADVRYNALFSGLTEVVQKSDNLVKQLVDAAAVNREEGLYAKIIESLSKNKDTASAYIEEQLKTGTSIAYYEIYTDLMKKKPADSEQYRDLPSSQPQLFVFTTGKADKELSAVNLKKWVENLGIQSSHVEVSGYAGQRVLLLTTYITRDNEKVLDNLSGLPADISYMSKFWLTPKLATDIEMVRKREAR</sequence>
<evidence type="ECO:0000256" key="1">
    <source>
        <dbReference type="SAM" id="SignalP"/>
    </source>
</evidence>
<feature type="chain" id="PRO_5047298623" evidence="1">
    <location>
        <begin position="24"/>
        <end position="312"/>
    </location>
</feature>
<dbReference type="Gene3D" id="1.25.10.10">
    <property type="entry name" value="Leucine-rich Repeat Variant"/>
    <property type="match status" value="1"/>
</dbReference>
<dbReference type="EMBL" id="JARVCO010000006">
    <property type="protein sequence ID" value="MDZ8117923.1"/>
    <property type="molecule type" value="Genomic_DNA"/>
</dbReference>